<gene>
    <name evidence="2" type="ORF">A3A74_05985</name>
</gene>
<organism evidence="2 3">
    <name type="scientific">Candidatus Roizmanbacteria bacterium RIFCSPLOWO2_01_FULL_35_13</name>
    <dbReference type="NCBI Taxonomy" id="1802055"/>
    <lineage>
        <taxon>Bacteria</taxon>
        <taxon>Candidatus Roizmaniibacteriota</taxon>
    </lineage>
</organism>
<keyword evidence="1" id="KW-1133">Transmembrane helix</keyword>
<dbReference type="AlphaFoldDB" id="A0A1F7IBW9"/>
<keyword evidence="1" id="KW-0472">Membrane</keyword>
<evidence type="ECO:0000313" key="3">
    <source>
        <dbReference type="Proteomes" id="UP000179270"/>
    </source>
</evidence>
<dbReference type="STRING" id="1802055.A3A74_05985"/>
<feature type="transmembrane region" description="Helical" evidence="1">
    <location>
        <begin position="12"/>
        <end position="36"/>
    </location>
</feature>
<accession>A0A1F7IBW9</accession>
<sequence length="59" mass="6934">MNTNRLKKFLSLVLTALSIFALIFIIYSIVVISRIAHDKRKKQEIKIDYADEYVSPLHR</sequence>
<proteinExistence type="predicted"/>
<comment type="caution">
    <text evidence="2">The sequence shown here is derived from an EMBL/GenBank/DDBJ whole genome shotgun (WGS) entry which is preliminary data.</text>
</comment>
<evidence type="ECO:0000313" key="2">
    <source>
        <dbReference type="EMBL" id="OGK40866.1"/>
    </source>
</evidence>
<dbReference type="Proteomes" id="UP000179270">
    <property type="component" value="Unassembled WGS sequence"/>
</dbReference>
<evidence type="ECO:0000256" key="1">
    <source>
        <dbReference type="SAM" id="Phobius"/>
    </source>
</evidence>
<dbReference type="EMBL" id="MGAF01000025">
    <property type="protein sequence ID" value="OGK40866.1"/>
    <property type="molecule type" value="Genomic_DNA"/>
</dbReference>
<name>A0A1F7IBW9_9BACT</name>
<keyword evidence="1" id="KW-0812">Transmembrane</keyword>
<reference evidence="2 3" key="1">
    <citation type="journal article" date="2016" name="Nat. Commun.">
        <title>Thousands of microbial genomes shed light on interconnected biogeochemical processes in an aquifer system.</title>
        <authorList>
            <person name="Anantharaman K."/>
            <person name="Brown C.T."/>
            <person name="Hug L.A."/>
            <person name="Sharon I."/>
            <person name="Castelle C.J."/>
            <person name="Probst A.J."/>
            <person name="Thomas B.C."/>
            <person name="Singh A."/>
            <person name="Wilkins M.J."/>
            <person name="Karaoz U."/>
            <person name="Brodie E.L."/>
            <person name="Williams K.H."/>
            <person name="Hubbard S.S."/>
            <person name="Banfield J.F."/>
        </authorList>
    </citation>
    <scope>NUCLEOTIDE SEQUENCE [LARGE SCALE GENOMIC DNA]</scope>
</reference>
<protein>
    <submittedName>
        <fullName evidence="2">Uncharacterized protein</fullName>
    </submittedName>
</protein>